<evidence type="ECO:0000256" key="1">
    <source>
        <dbReference type="SAM" id="Phobius"/>
    </source>
</evidence>
<dbReference type="RefSeq" id="WP_188882606.1">
    <property type="nucleotide sequence ID" value="NZ_BMOY01000029.1"/>
</dbReference>
<proteinExistence type="predicted"/>
<dbReference type="Proteomes" id="UP000637695">
    <property type="component" value="Unassembled WGS sequence"/>
</dbReference>
<sequence length="209" mass="22623">MTFADLTFREKVEYIWMYYKYHILIGLMILIGVVYTVVTVTARVPAALNVLVISGSVPATASDPLSRAATAALIPPGRRAAVEVQCLPVAGRLTDPENYAAVMKLMAMVAAHDVDVVVTDRQDFAQLAKQGMFVDLNARDQASAWLRQHPDDAVHVPPLAGTTGIVMTPRSRFARLAGVRTEEVAGVVQNGPHGELAIRFALWAAETAE</sequence>
<protein>
    <submittedName>
        <fullName evidence="2">Uncharacterized protein</fullName>
    </submittedName>
</protein>
<name>A0A917NMT2_9BACL</name>
<reference evidence="2" key="2">
    <citation type="submission" date="2020-09" db="EMBL/GenBank/DDBJ databases">
        <authorList>
            <person name="Sun Q."/>
            <person name="Ohkuma M."/>
        </authorList>
    </citation>
    <scope>NUCLEOTIDE SEQUENCE</scope>
    <source>
        <strain evidence="2">JCM 18487</strain>
    </source>
</reference>
<keyword evidence="1" id="KW-0472">Membrane</keyword>
<evidence type="ECO:0000313" key="3">
    <source>
        <dbReference type="Proteomes" id="UP000637695"/>
    </source>
</evidence>
<reference evidence="2" key="1">
    <citation type="journal article" date="2014" name="Int. J. Syst. Evol. Microbiol.">
        <title>Complete genome sequence of Corynebacterium casei LMG S-19264T (=DSM 44701T), isolated from a smear-ripened cheese.</title>
        <authorList>
            <consortium name="US DOE Joint Genome Institute (JGI-PGF)"/>
            <person name="Walter F."/>
            <person name="Albersmeier A."/>
            <person name="Kalinowski J."/>
            <person name="Ruckert C."/>
        </authorList>
    </citation>
    <scope>NUCLEOTIDE SEQUENCE</scope>
    <source>
        <strain evidence="2">JCM 18487</strain>
    </source>
</reference>
<keyword evidence="1" id="KW-0812">Transmembrane</keyword>
<feature type="transmembrane region" description="Helical" evidence="1">
    <location>
        <begin position="21"/>
        <end position="42"/>
    </location>
</feature>
<dbReference type="AlphaFoldDB" id="A0A917NMT2"/>
<dbReference type="EMBL" id="BMOY01000029">
    <property type="protein sequence ID" value="GGJ09644.1"/>
    <property type="molecule type" value="Genomic_DNA"/>
</dbReference>
<gene>
    <name evidence="2" type="ORF">GCM10010885_18440</name>
</gene>
<accession>A0A917NMT2</accession>
<comment type="caution">
    <text evidence="2">The sequence shown here is derived from an EMBL/GenBank/DDBJ whole genome shotgun (WGS) entry which is preliminary data.</text>
</comment>
<keyword evidence="1" id="KW-1133">Transmembrane helix</keyword>
<organism evidence="2 3">
    <name type="scientific">Alicyclobacillus cellulosilyticus</name>
    <dbReference type="NCBI Taxonomy" id="1003997"/>
    <lineage>
        <taxon>Bacteria</taxon>
        <taxon>Bacillati</taxon>
        <taxon>Bacillota</taxon>
        <taxon>Bacilli</taxon>
        <taxon>Bacillales</taxon>
        <taxon>Alicyclobacillaceae</taxon>
        <taxon>Alicyclobacillus</taxon>
    </lineage>
</organism>
<keyword evidence="3" id="KW-1185">Reference proteome</keyword>
<evidence type="ECO:0000313" key="2">
    <source>
        <dbReference type="EMBL" id="GGJ09644.1"/>
    </source>
</evidence>